<dbReference type="InterPro" id="IPR016558">
    <property type="entry name" value="DNA_primase_lsu_euk"/>
</dbReference>
<dbReference type="Pfam" id="PF26466">
    <property type="entry name" value="DNA_primase_lrg_N"/>
    <property type="match status" value="1"/>
</dbReference>
<dbReference type="InterPro" id="IPR058560">
    <property type="entry name" value="DNA_primase_C"/>
</dbReference>
<feature type="compositionally biased region" description="Basic and acidic residues" evidence="10">
    <location>
        <begin position="652"/>
        <end position="666"/>
    </location>
</feature>
<keyword evidence="5" id="KW-0235">DNA replication</keyword>
<evidence type="ECO:0000313" key="12">
    <source>
        <dbReference type="EMBL" id="PWN22272.1"/>
    </source>
</evidence>
<dbReference type="AlphaFoldDB" id="A0A316UAT7"/>
<feature type="compositionally biased region" description="Low complexity" evidence="10">
    <location>
        <begin position="618"/>
        <end position="630"/>
    </location>
</feature>
<dbReference type="InterPro" id="IPR007238">
    <property type="entry name" value="DNA_primase_lsu_euk/arc"/>
</dbReference>
<evidence type="ECO:0000313" key="13">
    <source>
        <dbReference type="Proteomes" id="UP000245942"/>
    </source>
</evidence>
<dbReference type="OrthoDB" id="421393at2759"/>
<feature type="compositionally biased region" description="Basic and acidic residues" evidence="10">
    <location>
        <begin position="486"/>
        <end position="504"/>
    </location>
</feature>
<keyword evidence="8" id="KW-0411">Iron-sulfur</keyword>
<organism evidence="12 13">
    <name type="scientific">Pseudomicrostroma glucosiphilum</name>
    <dbReference type="NCBI Taxonomy" id="1684307"/>
    <lineage>
        <taxon>Eukaryota</taxon>
        <taxon>Fungi</taxon>
        <taxon>Dikarya</taxon>
        <taxon>Basidiomycota</taxon>
        <taxon>Ustilaginomycotina</taxon>
        <taxon>Exobasidiomycetes</taxon>
        <taxon>Microstromatales</taxon>
        <taxon>Microstromatales incertae sedis</taxon>
        <taxon>Pseudomicrostroma</taxon>
    </lineage>
</organism>
<feature type="compositionally biased region" description="Acidic residues" evidence="10">
    <location>
        <begin position="587"/>
        <end position="608"/>
    </location>
</feature>
<dbReference type="GO" id="GO:0003677">
    <property type="term" value="F:DNA binding"/>
    <property type="evidence" value="ECO:0007669"/>
    <property type="project" value="UniProtKB-KW"/>
</dbReference>
<evidence type="ECO:0000256" key="2">
    <source>
        <dbReference type="ARBA" id="ARBA00010564"/>
    </source>
</evidence>
<evidence type="ECO:0000259" key="11">
    <source>
        <dbReference type="Pfam" id="PF04104"/>
    </source>
</evidence>
<dbReference type="GO" id="GO:0006270">
    <property type="term" value="P:DNA replication initiation"/>
    <property type="evidence" value="ECO:0007669"/>
    <property type="project" value="TreeGrafter"/>
</dbReference>
<evidence type="ECO:0000256" key="6">
    <source>
        <dbReference type="ARBA" id="ARBA00022723"/>
    </source>
</evidence>
<dbReference type="GO" id="GO:0006269">
    <property type="term" value="P:DNA replication, synthesis of primer"/>
    <property type="evidence" value="ECO:0007669"/>
    <property type="project" value="UniProtKB-KW"/>
</dbReference>
<dbReference type="GO" id="GO:0005658">
    <property type="term" value="C:alpha DNA polymerase:primase complex"/>
    <property type="evidence" value="ECO:0007669"/>
    <property type="project" value="TreeGrafter"/>
</dbReference>
<feature type="compositionally biased region" description="Polar residues" evidence="10">
    <location>
        <begin position="544"/>
        <end position="557"/>
    </location>
</feature>
<comment type="similarity">
    <text evidence="2">Belongs to the eukaryotic-type primase large subunit family.</text>
</comment>
<protein>
    <recommendedName>
        <fullName evidence="11">DNA primase large subunit C-terminal domain-containing protein</fullName>
    </recommendedName>
</protein>
<evidence type="ECO:0000256" key="7">
    <source>
        <dbReference type="ARBA" id="ARBA00023004"/>
    </source>
</evidence>
<feature type="region of interest" description="Disordered" evidence="10">
    <location>
        <begin position="1"/>
        <end position="45"/>
    </location>
</feature>
<accession>A0A316UAT7</accession>
<feature type="domain" description="DNA primase large subunit C-terminal" evidence="11">
    <location>
        <begin position="314"/>
        <end position="488"/>
    </location>
</feature>
<evidence type="ECO:0000256" key="10">
    <source>
        <dbReference type="SAM" id="MobiDB-lite"/>
    </source>
</evidence>
<evidence type="ECO:0000256" key="4">
    <source>
        <dbReference type="ARBA" id="ARBA00022515"/>
    </source>
</evidence>
<keyword evidence="6" id="KW-0479">Metal-binding</keyword>
<evidence type="ECO:0000256" key="3">
    <source>
        <dbReference type="ARBA" id="ARBA00022485"/>
    </source>
</evidence>
<evidence type="ECO:0000256" key="8">
    <source>
        <dbReference type="ARBA" id="ARBA00023014"/>
    </source>
</evidence>
<evidence type="ECO:0000256" key="9">
    <source>
        <dbReference type="ARBA" id="ARBA00023125"/>
    </source>
</evidence>
<keyword evidence="9" id="KW-0238">DNA-binding</keyword>
<dbReference type="Pfam" id="PF04104">
    <property type="entry name" value="DNA_primase_lrg"/>
    <property type="match status" value="1"/>
</dbReference>
<dbReference type="STRING" id="1684307.A0A316UAT7"/>
<proteinExistence type="inferred from homology"/>
<reference evidence="12 13" key="1">
    <citation type="journal article" date="2018" name="Mol. Biol. Evol.">
        <title>Broad Genomic Sampling Reveals a Smut Pathogenic Ancestry of the Fungal Clade Ustilaginomycotina.</title>
        <authorList>
            <person name="Kijpornyongpan T."/>
            <person name="Mondo S.J."/>
            <person name="Barry K."/>
            <person name="Sandor L."/>
            <person name="Lee J."/>
            <person name="Lipzen A."/>
            <person name="Pangilinan J."/>
            <person name="LaButti K."/>
            <person name="Hainaut M."/>
            <person name="Henrissat B."/>
            <person name="Grigoriev I.V."/>
            <person name="Spatafora J.W."/>
            <person name="Aime M.C."/>
        </authorList>
    </citation>
    <scope>NUCLEOTIDE SEQUENCE [LARGE SCALE GENOMIC DNA]</scope>
    <source>
        <strain evidence="12 13">MCA 4718</strain>
    </source>
</reference>
<dbReference type="Proteomes" id="UP000245942">
    <property type="component" value="Unassembled WGS sequence"/>
</dbReference>
<dbReference type="FunFam" id="1.20.930.80:FF:000003">
    <property type="entry name" value="DNA primase large subunit"/>
    <property type="match status" value="1"/>
</dbReference>
<gene>
    <name evidence="12" type="ORF">BCV69DRAFT_281277</name>
</gene>
<keyword evidence="7" id="KW-0408">Iron</keyword>
<dbReference type="GO" id="GO:0051539">
    <property type="term" value="F:4 iron, 4 sulfur cluster binding"/>
    <property type="evidence" value="ECO:0007669"/>
    <property type="project" value="UniProtKB-KW"/>
</dbReference>
<sequence>MFRTANPSPAGHSSLGGRHSGLATPGGVDRHATGSSRPTGVKRYPNRLNFYNKPPTLEVTIDEFEGWAIDRLRVLAEIESCQARNRPWTELKTLVGQQMNKYLPLSATSAIRTGVDVEKERLRDHVSHFVLRLAFCKSEDLHRRFVRAESILFRLRFESDDSAEREHFLNTLNLKWDSVTSQEKEAFKEQLLAVTPWLSSTWASEGFFKVPWTKVLDLVEKRKVFLRGGVAWVPMREQASLVFAEFSNRLNKELEYTARSLPRLDEDDRLLPLLSHLSLGFLAGVSSDYNSTSTSLVGEDGEAIQIRAEMVNALIKKHAPMCMRQLGQTLEERKHLKYQGRMQFGLFLKEMGVTIEQALVFWRRSFANMTDDKFTKEYKYNIRHNYGLEGKRVDYPARSCARIITQDTPGPQDNHGCPFRHYSPQNLSASLSSTYQLNSQQSSEILASVKAGHYHVACTRLFEITHKVQKGKGLDGNGESVSHPNRYFEKSWKIEHEGGAGDDLKMEDEEESAAGASLVEDDDASKPKWTKAALSSTPSSSRSIFKQEQVDSASFHSANRPYARPNGANAGGPSSSAGTATSAAINVDDEFDEFGDEGDVGLDLDALDQAEQAFLQRQQSSGEKSTQSSSVAVEQGEGSQSQTVTETETETEAEKSQQETAEKGDEMEVDDS</sequence>
<feature type="compositionally biased region" description="Low complexity" evidence="10">
    <location>
        <begin position="11"/>
        <end position="22"/>
    </location>
</feature>
<comment type="cofactor">
    <cofactor evidence="1">
        <name>[4Fe-4S] cluster</name>
        <dbReference type="ChEBI" id="CHEBI:49883"/>
    </cofactor>
</comment>
<dbReference type="EMBL" id="KZ819323">
    <property type="protein sequence ID" value="PWN22272.1"/>
    <property type="molecule type" value="Genomic_DNA"/>
</dbReference>
<dbReference type="RefSeq" id="XP_025349432.1">
    <property type="nucleotide sequence ID" value="XM_025491929.1"/>
</dbReference>
<dbReference type="Gene3D" id="1.20.930.80">
    <property type="match status" value="1"/>
</dbReference>
<feature type="region of interest" description="Disordered" evidence="10">
    <location>
        <begin position="470"/>
        <end position="672"/>
    </location>
</feature>
<dbReference type="PANTHER" id="PTHR10537">
    <property type="entry name" value="DNA PRIMASE LARGE SUBUNIT"/>
    <property type="match status" value="1"/>
</dbReference>
<dbReference type="GO" id="GO:0046872">
    <property type="term" value="F:metal ion binding"/>
    <property type="evidence" value="ECO:0007669"/>
    <property type="project" value="UniProtKB-KW"/>
</dbReference>
<name>A0A316UAT7_9BASI</name>
<dbReference type="CDD" id="cd07322">
    <property type="entry name" value="PriL_PriS_Eukaryotic"/>
    <property type="match status" value="1"/>
</dbReference>
<feature type="compositionally biased region" description="Low complexity" evidence="10">
    <location>
        <begin position="565"/>
        <end position="584"/>
    </location>
</feature>
<keyword evidence="4" id="KW-0639">Primosome</keyword>
<dbReference type="PANTHER" id="PTHR10537:SF3">
    <property type="entry name" value="DNA PRIMASE LARGE SUBUNIT"/>
    <property type="match status" value="1"/>
</dbReference>
<dbReference type="GeneID" id="37013663"/>
<keyword evidence="3" id="KW-0004">4Fe-4S</keyword>
<keyword evidence="13" id="KW-1185">Reference proteome</keyword>
<evidence type="ECO:0000256" key="1">
    <source>
        <dbReference type="ARBA" id="ARBA00001966"/>
    </source>
</evidence>
<evidence type="ECO:0000256" key="5">
    <source>
        <dbReference type="ARBA" id="ARBA00022705"/>
    </source>
</evidence>